<dbReference type="AlphaFoldDB" id="A0A1G7C3B4"/>
<evidence type="ECO:0000313" key="2">
    <source>
        <dbReference type="Proteomes" id="UP000199109"/>
    </source>
</evidence>
<reference evidence="1 2" key="1">
    <citation type="submission" date="2016-10" db="EMBL/GenBank/DDBJ databases">
        <authorList>
            <person name="de Groot N.N."/>
        </authorList>
    </citation>
    <scope>NUCLEOTIDE SEQUENCE [LARGE SCALE GENOMIC DNA]</scope>
    <source>
        <strain evidence="1 2">DSM 23421</strain>
    </source>
</reference>
<evidence type="ECO:0000313" key="1">
    <source>
        <dbReference type="EMBL" id="SDE33874.1"/>
    </source>
</evidence>
<keyword evidence="2" id="KW-1185">Reference proteome</keyword>
<gene>
    <name evidence="1" type="ORF">SAMN05421636_104403</name>
</gene>
<name>A0A1G7C3B4_9FLAO</name>
<dbReference type="EMBL" id="FNAO01000004">
    <property type="protein sequence ID" value="SDE33874.1"/>
    <property type="molecule type" value="Genomic_DNA"/>
</dbReference>
<sequence length="62" mass="7250">MWKLSCFKKSYDRFFTVIFILDKTSNRLPPSTVEINSDGSGKQLRAIHKCLRHQLLPCPRNL</sequence>
<organism evidence="1 2">
    <name type="scientific">Pricia antarctica</name>
    <dbReference type="NCBI Taxonomy" id="641691"/>
    <lineage>
        <taxon>Bacteria</taxon>
        <taxon>Pseudomonadati</taxon>
        <taxon>Bacteroidota</taxon>
        <taxon>Flavobacteriia</taxon>
        <taxon>Flavobacteriales</taxon>
        <taxon>Flavobacteriaceae</taxon>
        <taxon>Pricia</taxon>
    </lineage>
</organism>
<dbReference type="Proteomes" id="UP000199109">
    <property type="component" value="Unassembled WGS sequence"/>
</dbReference>
<protein>
    <submittedName>
        <fullName evidence="1">Uncharacterized protein</fullName>
    </submittedName>
</protein>
<proteinExistence type="predicted"/>
<accession>A0A1G7C3B4</accession>